<dbReference type="InterPro" id="IPR011990">
    <property type="entry name" value="TPR-like_helical_dom_sf"/>
</dbReference>
<dbReference type="Pfam" id="PF14559">
    <property type="entry name" value="TPR_19"/>
    <property type="match status" value="1"/>
</dbReference>
<dbReference type="Pfam" id="PF00072">
    <property type="entry name" value="Response_reg"/>
    <property type="match status" value="1"/>
</dbReference>
<dbReference type="SMART" id="SM00448">
    <property type="entry name" value="REC"/>
    <property type="match status" value="1"/>
</dbReference>
<sequence>MNNDIKKYTVLVADDSRLVTSSVTTILRQIGFESISYAYKPFDVIHQCRQNSFDIIICDYNFQTQLTGYQLLEELKHARILKSTTVFMFLTGENDYNVVRSIVDSDPDDYLLKPFNKQFFIKRIFSSLNRKVVLAPIFEKLTEFDFAGVVRECDELQPFHPEYSKLIRKYKASALLKSKQFNKAQEEYESLLEEDDLDWIKTGLASTLIETDQVDEAKEILNLVKSKKNNPYFHDEMSNIYSIEEDLPNAIDHLKQSAMLLDAGAHRELVIANLSIAAGAYQDAFTYMKRYYEKNINTFRGGFYTKINYMRTFLYKQLLGGSINLFERQLASYNSILNDIGKTPELILQDKLISAHIGLIKGDLKTATLSIKQALNYTSEFHFYDFYHLCFLLEQCSFLSETPTFVTRLEDSINKDQHPSIIRSQIHMLNGFKERLQASQLQLSNIRKEMILMKSSDRLTKDKQLDYYLDIHNLLPHSKKTCLAIIKLSALLSTPYEGKHDIRIKINKCNDVLVNLHTKEELSSINYNQILYKARGRATY</sequence>
<dbReference type="PIRSF" id="PIRSF011521">
    <property type="entry name" value="VieB"/>
    <property type="match status" value="1"/>
</dbReference>
<evidence type="ECO:0000256" key="1">
    <source>
        <dbReference type="PROSITE-ProRule" id="PRU00169"/>
    </source>
</evidence>
<dbReference type="OrthoDB" id="7298659at2"/>
<dbReference type="SUPFAM" id="SSF48452">
    <property type="entry name" value="TPR-like"/>
    <property type="match status" value="1"/>
</dbReference>
<name>A0A2N7KKN8_9VIBR</name>
<dbReference type="Gene3D" id="3.40.50.2300">
    <property type="match status" value="1"/>
</dbReference>
<dbReference type="RefSeq" id="WP_102433937.1">
    <property type="nucleotide sequence ID" value="NZ_CAWNVI010000018.1"/>
</dbReference>
<dbReference type="GO" id="GO:0000160">
    <property type="term" value="P:phosphorelay signal transduction system"/>
    <property type="evidence" value="ECO:0007669"/>
    <property type="project" value="InterPro"/>
</dbReference>
<feature type="domain" description="Response regulatory" evidence="2">
    <location>
        <begin position="9"/>
        <end position="128"/>
    </location>
</feature>
<comment type="caution">
    <text evidence="3">The sequence shown here is derived from an EMBL/GenBank/DDBJ whole genome shotgun (WGS) entry which is preliminary data.</text>
</comment>
<evidence type="ECO:0000313" key="3">
    <source>
        <dbReference type="EMBL" id="PMM76867.1"/>
    </source>
</evidence>
<dbReference type="Proteomes" id="UP000235406">
    <property type="component" value="Unassembled WGS sequence"/>
</dbReference>
<dbReference type="PROSITE" id="PS50110">
    <property type="entry name" value="RESPONSE_REGULATORY"/>
    <property type="match status" value="1"/>
</dbReference>
<accession>A0A2N7KKN8</accession>
<organism evidence="3 4">
    <name type="scientific">Vibrio lentus</name>
    <dbReference type="NCBI Taxonomy" id="136468"/>
    <lineage>
        <taxon>Bacteria</taxon>
        <taxon>Pseudomonadati</taxon>
        <taxon>Pseudomonadota</taxon>
        <taxon>Gammaproteobacteria</taxon>
        <taxon>Vibrionales</taxon>
        <taxon>Vibrionaceae</taxon>
        <taxon>Vibrio</taxon>
    </lineage>
</organism>
<dbReference type="SUPFAM" id="SSF52172">
    <property type="entry name" value="CheY-like"/>
    <property type="match status" value="1"/>
</dbReference>
<reference evidence="4" key="1">
    <citation type="submission" date="2016-07" db="EMBL/GenBank/DDBJ databases">
        <title>Nontailed viruses are major unrecognized killers of bacteria in the ocean.</title>
        <authorList>
            <person name="Kauffman K."/>
            <person name="Hussain F."/>
            <person name="Yang J."/>
            <person name="Arevalo P."/>
            <person name="Brown J."/>
            <person name="Cutler M."/>
            <person name="Kelly L."/>
            <person name="Polz M.F."/>
        </authorList>
    </citation>
    <scope>NUCLEOTIDE SEQUENCE [LARGE SCALE GENOMIC DNA]</scope>
    <source>
        <strain evidence="4">10N.261.46.F8</strain>
    </source>
</reference>
<dbReference type="PANTHER" id="PTHR43228">
    <property type="entry name" value="TWO-COMPONENT RESPONSE REGULATOR"/>
    <property type="match status" value="1"/>
</dbReference>
<dbReference type="InterPro" id="IPR001789">
    <property type="entry name" value="Sig_transdc_resp-reg_receiver"/>
</dbReference>
<dbReference type="PANTHER" id="PTHR43228:SF1">
    <property type="entry name" value="TWO-COMPONENT RESPONSE REGULATOR ARR22"/>
    <property type="match status" value="1"/>
</dbReference>
<proteinExistence type="predicted"/>
<dbReference type="EMBL" id="MCZK01000018">
    <property type="protein sequence ID" value="PMM76867.1"/>
    <property type="molecule type" value="Genomic_DNA"/>
</dbReference>
<dbReference type="Gene3D" id="1.25.40.10">
    <property type="entry name" value="Tetratricopeptide repeat domain"/>
    <property type="match status" value="1"/>
</dbReference>
<gene>
    <name evidence="3" type="ORF">BCT49_21915</name>
</gene>
<dbReference type="AlphaFoldDB" id="A0A2N7KKN8"/>
<dbReference type="InterPro" id="IPR011006">
    <property type="entry name" value="CheY-like_superfamily"/>
</dbReference>
<evidence type="ECO:0000313" key="4">
    <source>
        <dbReference type="Proteomes" id="UP000235406"/>
    </source>
</evidence>
<protein>
    <recommendedName>
        <fullName evidence="2">Response regulatory domain-containing protein</fullName>
    </recommendedName>
</protein>
<feature type="modified residue" description="4-aspartylphosphate" evidence="1">
    <location>
        <position position="59"/>
    </location>
</feature>
<keyword evidence="1" id="KW-0597">Phosphoprotein</keyword>
<dbReference type="InterPro" id="IPR014460">
    <property type="entry name" value="Sig_transdc_resp-reg_VieB"/>
</dbReference>
<dbReference type="InterPro" id="IPR052048">
    <property type="entry name" value="ST_Response_Regulator"/>
</dbReference>
<evidence type="ECO:0000259" key="2">
    <source>
        <dbReference type="PROSITE" id="PS50110"/>
    </source>
</evidence>